<keyword evidence="2" id="KW-0472">Membrane</keyword>
<keyword evidence="2" id="KW-1133">Transmembrane helix</keyword>
<dbReference type="PRINTS" id="PR00813">
    <property type="entry name" value="BCTERIALGSPG"/>
</dbReference>
<evidence type="ECO:0000256" key="2">
    <source>
        <dbReference type="SAM" id="Phobius"/>
    </source>
</evidence>
<keyword evidence="4" id="KW-1185">Reference proteome</keyword>
<reference evidence="3 4" key="1">
    <citation type="submission" date="2020-08" db="EMBL/GenBank/DDBJ databases">
        <title>Genomic Encyclopedia of Type Strains, Phase IV (KMG-IV): sequencing the most valuable type-strain genomes for metagenomic binning, comparative biology and taxonomic classification.</title>
        <authorList>
            <person name="Goeker M."/>
        </authorList>
    </citation>
    <scope>NUCLEOTIDE SEQUENCE [LARGE SCALE GENOMIC DNA]</scope>
    <source>
        <strain evidence="3 4">DSM 103725</strain>
    </source>
</reference>
<dbReference type="InterPro" id="IPR012902">
    <property type="entry name" value="N_methyl_site"/>
</dbReference>
<dbReference type="Pfam" id="PF07963">
    <property type="entry name" value="N_methyl"/>
    <property type="match status" value="1"/>
</dbReference>
<protein>
    <submittedName>
        <fullName evidence="3">Prepilin-type N-terminal cleavage/methylation domain-containing protein</fullName>
    </submittedName>
</protein>
<evidence type="ECO:0000313" key="4">
    <source>
        <dbReference type="Proteomes" id="UP000541810"/>
    </source>
</evidence>
<proteinExistence type="predicted"/>
<dbReference type="Proteomes" id="UP000541810">
    <property type="component" value="Unassembled WGS sequence"/>
</dbReference>
<dbReference type="PANTHER" id="PTHR30093">
    <property type="entry name" value="GENERAL SECRETION PATHWAY PROTEIN G"/>
    <property type="match status" value="1"/>
</dbReference>
<dbReference type="InterPro" id="IPR045584">
    <property type="entry name" value="Pilin-like"/>
</dbReference>
<comment type="caution">
    <text evidence="3">The sequence shown here is derived from an EMBL/GenBank/DDBJ whole genome shotgun (WGS) entry which is preliminary data.</text>
</comment>
<gene>
    <name evidence="3" type="ORF">HNQ40_001471</name>
</gene>
<dbReference type="AlphaFoldDB" id="A0A7X0H5K1"/>
<dbReference type="Gene3D" id="3.30.700.10">
    <property type="entry name" value="Glycoprotein, Type 4 Pilin"/>
    <property type="match status" value="1"/>
</dbReference>
<dbReference type="GO" id="GO:0015628">
    <property type="term" value="P:protein secretion by the type II secretion system"/>
    <property type="evidence" value="ECO:0007669"/>
    <property type="project" value="InterPro"/>
</dbReference>
<dbReference type="GO" id="GO:0015627">
    <property type="term" value="C:type II protein secretion system complex"/>
    <property type="evidence" value="ECO:0007669"/>
    <property type="project" value="InterPro"/>
</dbReference>
<dbReference type="InterPro" id="IPR000983">
    <property type="entry name" value="Bac_GSPG_pilin"/>
</dbReference>
<dbReference type="NCBIfam" id="TIGR02532">
    <property type="entry name" value="IV_pilin_GFxxxE"/>
    <property type="match status" value="1"/>
</dbReference>
<keyword evidence="2" id="KW-0812">Transmembrane</keyword>
<organism evidence="3 4">
    <name type="scientific">Algisphaera agarilytica</name>
    <dbReference type="NCBI Taxonomy" id="1385975"/>
    <lineage>
        <taxon>Bacteria</taxon>
        <taxon>Pseudomonadati</taxon>
        <taxon>Planctomycetota</taxon>
        <taxon>Phycisphaerae</taxon>
        <taxon>Phycisphaerales</taxon>
        <taxon>Phycisphaeraceae</taxon>
        <taxon>Algisphaera</taxon>
    </lineage>
</organism>
<dbReference type="EMBL" id="JACHGY010000001">
    <property type="protein sequence ID" value="MBB6429665.1"/>
    <property type="molecule type" value="Genomic_DNA"/>
</dbReference>
<evidence type="ECO:0000256" key="1">
    <source>
        <dbReference type="ARBA" id="ARBA00022481"/>
    </source>
</evidence>
<sequence>MRNTGLETPSTRPGFTLIELLVVISLIALMMGLLLPILGKSRRAAMAGACLSNQRQLMVAIETYTIENKGNYPSRLPTTAAGAVYAQSEPTITYTQNGEELQGIELPPLKPARPKSWVAAANSKLHTISMSMTVYKQDYKRFYPRVDAPEFVCPADEDPVGPTYGGWMPDEAIDRSYVFNGFNDYKANSRNWVNQRDRWSLPQDLLTEPSATATLSEKKSGLSLAHHFHVDIFDEFDPVSILVQDRHDSGATHTFADGSAKLLEPYASSWPVNLWGITKAVRLEFNYQPDDLGYNLQ</sequence>
<accession>A0A7X0H5K1</accession>
<dbReference type="SUPFAM" id="SSF54523">
    <property type="entry name" value="Pili subunits"/>
    <property type="match status" value="1"/>
</dbReference>
<name>A0A7X0H5K1_9BACT</name>
<evidence type="ECO:0000313" key="3">
    <source>
        <dbReference type="EMBL" id="MBB6429665.1"/>
    </source>
</evidence>
<keyword evidence="1" id="KW-0488">Methylation</keyword>
<feature type="transmembrane region" description="Helical" evidence="2">
    <location>
        <begin position="20"/>
        <end position="38"/>
    </location>
</feature>